<dbReference type="InterPro" id="IPR050148">
    <property type="entry name" value="Terpene_synthase-like"/>
</dbReference>
<keyword evidence="2" id="KW-0479">Metal-binding</keyword>
<dbReference type="SFLD" id="SFLDG01019">
    <property type="entry name" value="Terpene_Cyclase_Like_1_C_Termi"/>
    <property type="match status" value="1"/>
</dbReference>
<dbReference type="PANTHER" id="PTHR31225:SF241">
    <property type="entry name" value="TERPENE SYNTHASE FAMILY, METAL-BINDING DOMAIN PROTEIN"/>
    <property type="match status" value="1"/>
</dbReference>
<evidence type="ECO:0000256" key="2">
    <source>
        <dbReference type="ARBA" id="ARBA00022723"/>
    </source>
</evidence>
<evidence type="ECO:0000259" key="6">
    <source>
        <dbReference type="Pfam" id="PF03936"/>
    </source>
</evidence>
<accession>A0ABU6V2J5</accession>
<evidence type="ECO:0000256" key="4">
    <source>
        <dbReference type="SAM" id="Phobius"/>
    </source>
</evidence>
<organism evidence="7 8">
    <name type="scientific">Stylosanthes scabra</name>
    <dbReference type="NCBI Taxonomy" id="79078"/>
    <lineage>
        <taxon>Eukaryota</taxon>
        <taxon>Viridiplantae</taxon>
        <taxon>Streptophyta</taxon>
        <taxon>Embryophyta</taxon>
        <taxon>Tracheophyta</taxon>
        <taxon>Spermatophyta</taxon>
        <taxon>Magnoliopsida</taxon>
        <taxon>eudicotyledons</taxon>
        <taxon>Gunneridae</taxon>
        <taxon>Pentapetalae</taxon>
        <taxon>rosids</taxon>
        <taxon>fabids</taxon>
        <taxon>Fabales</taxon>
        <taxon>Fabaceae</taxon>
        <taxon>Papilionoideae</taxon>
        <taxon>50 kb inversion clade</taxon>
        <taxon>dalbergioids sensu lato</taxon>
        <taxon>Dalbergieae</taxon>
        <taxon>Pterocarpus clade</taxon>
        <taxon>Stylosanthes</taxon>
    </lineage>
</organism>
<feature type="domain" description="Terpene synthase metal-binding" evidence="6">
    <location>
        <begin position="106"/>
        <end position="346"/>
    </location>
</feature>
<dbReference type="InterPro" id="IPR001906">
    <property type="entry name" value="Terpene_synth_N"/>
</dbReference>
<evidence type="ECO:0000259" key="5">
    <source>
        <dbReference type="Pfam" id="PF01397"/>
    </source>
</evidence>
<feature type="transmembrane region" description="Helical" evidence="4">
    <location>
        <begin position="250"/>
        <end position="272"/>
    </location>
</feature>
<dbReference type="Proteomes" id="UP001341840">
    <property type="component" value="Unassembled WGS sequence"/>
</dbReference>
<reference evidence="7 8" key="1">
    <citation type="journal article" date="2023" name="Plants (Basel)">
        <title>Bridging the Gap: Combining Genomics and Transcriptomics Approaches to Understand Stylosanthes scabra, an Orphan Legume from the Brazilian Caatinga.</title>
        <authorList>
            <person name="Ferreira-Neto J.R.C."/>
            <person name="da Silva M.D."/>
            <person name="Binneck E."/>
            <person name="de Melo N.F."/>
            <person name="da Silva R.H."/>
            <person name="de Melo A.L.T.M."/>
            <person name="Pandolfi V."/>
            <person name="Bustamante F.O."/>
            <person name="Brasileiro-Vidal A.C."/>
            <person name="Benko-Iseppon A.M."/>
        </authorList>
    </citation>
    <scope>NUCLEOTIDE SEQUENCE [LARGE SCALE GENOMIC DNA]</scope>
    <source>
        <tissue evidence="7">Leaves</tissue>
    </source>
</reference>
<gene>
    <name evidence="7" type="ORF">PIB30_003457</name>
</gene>
<dbReference type="CDD" id="cd00684">
    <property type="entry name" value="Terpene_cyclase_plant_C1"/>
    <property type="match status" value="1"/>
</dbReference>
<comment type="cofactor">
    <cofactor evidence="1">
        <name>Mg(2+)</name>
        <dbReference type="ChEBI" id="CHEBI:18420"/>
    </cofactor>
</comment>
<comment type="caution">
    <text evidence="7">The sequence shown here is derived from an EMBL/GenBank/DDBJ whole genome shotgun (WGS) entry which is preliminary data.</text>
</comment>
<proteinExistence type="predicted"/>
<dbReference type="Gene3D" id="1.50.10.130">
    <property type="entry name" value="Terpene synthase, N-terminal domain"/>
    <property type="match status" value="1"/>
</dbReference>
<name>A0ABU6V2J5_9FABA</name>
<evidence type="ECO:0000256" key="3">
    <source>
        <dbReference type="ARBA" id="ARBA00022842"/>
    </source>
</evidence>
<dbReference type="InterPro" id="IPR005630">
    <property type="entry name" value="Terpene_synthase_metal-bd"/>
</dbReference>
<evidence type="ECO:0000313" key="7">
    <source>
        <dbReference type="EMBL" id="MED6167484.1"/>
    </source>
</evidence>
<dbReference type="InterPro" id="IPR036965">
    <property type="entry name" value="Terpene_synth_N_sf"/>
</dbReference>
<dbReference type="SUPFAM" id="SSF48576">
    <property type="entry name" value="Terpenoid synthases"/>
    <property type="match status" value="1"/>
</dbReference>
<dbReference type="SFLD" id="SFLDS00005">
    <property type="entry name" value="Isoprenoid_Synthase_Type_I"/>
    <property type="match status" value="1"/>
</dbReference>
<dbReference type="Pfam" id="PF03936">
    <property type="entry name" value="Terpene_synth_C"/>
    <property type="match status" value="1"/>
</dbReference>
<evidence type="ECO:0000313" key="8">
    <source>
        <dbReference type="Proteomes" id="UP001341840"/>
    </source>
</evidence>
<dbReference type="InterPro" id="IPR034741">
    <property type="entry name" value="Terpene_cyclase-like_1_C"/>
</dbReference>
<keyword evidence="8" id="KW-1185">Reference proteome</keyword>
<keyword evidence="3" id="KW-0460">Magnesium</keyword>
<dbReference type="EMBL" id="JASCZI010151041">
    <property type="protein sequence ID" value="MED6167484.1"/>
    <property type="molecule type" value="Genomic_DNA"/>
</dbReference>
<dbReference type="InterPro" id="IPR044814">
    <property type="entry name" value="Terpene_cyclase_plant_C1"/>
</dbReference>
<protein>
    <submittedName>
        <fullName evidence="7">Uncharacterized protein</fullName>
    </submittedName>
</protein>
<dbReference type="PANTHER" id="PTHR31225">
    <property type="entry name" value="OS04G0344100 PROTEIN-RELATED"/>
    <property type="match status" value="1"/>
</dbReference>
<dbReference type="Gene3D" id="1.10.600.10">
    <property type="entry name" value="Farnesyl Diphosphate Synthase"/>
    <property type="match status" value="1"/>
</dbReference>
<keyword evidence="4" id="KW-1133">Transmembrane helix</keyword>
<dbReference type="SUPFAM" id="SSF48239">
    <property type="entry name" value="Terpenoid cyclases/Protein prenyltransferases"/>
    <property type="match status" value="1"/>
</dbReference>
<keyword evidence="4" id="KW-0812">Transmembrane</keyword>
<evidence type="ECO:0000256" key="1">
    <source>
        <dbReference type="ARBA" id="ARBA00001946"/>
    </source>
</evidence>
<dbReference type="InterPro" id="IPR008949">
    <property type="entry name" value="Isoprenoid_synthase_dom_sf"/>
</dbReference>
<feature type="domain" description="Terpene synthase N-terminal" evidence="5">
    <location>
        <begin position="1"/>
        <end position="48"/>
    </location>
</feature>
<dbReference type="InterPro" id="IPR008930">
    <property type="entry name" value="Terpenoid_cyclase/PrenylTrfase"/>
</dbReference>
<dbReference type="Pfam" id="PF01397">
    <property type="entry name" value="Terpene_synth"/>
    <property type="match status" value="1"/>
</dbReference>
<keyword evidence="4" id="KW-0472">Membrane</keyword>
<sequence length="404" mass="46732">MWNLYEAAQLRVHGEDILDEAHKFTYNKLKLIVNQLSPSLADQINQSLVIPLHKAIPRMRARSYMSFYEEDPSHDKVLLDFAKLDFNMLQERHKKEVGSATQWWRKSELATKVPYVRDRIAELYFCPYTMNSEPKYSTFRGVLSKVSQCLTVVDDTYDVYGTIEELELFTQAIQSWDISYITTLPECYKVLFNTIVELCDEIIELSAGSEESNLVSQCLKQALSDYIQAYLVEAKWCHENYIPTYDEYKVVGAGTSGFLTLILIFIALGGFATKDTLHWISNNNVPVMVNAVSLVGRLKNDLSTHKFEQKRKHAVSTVGCCINQYGFSQEEAYEFIEKDIDNYWKDMNEEYLKLIKYIPRPVLECILNVARFCEFLYTNFEDKLTNCALFEEQIAALLLDPVVI</sequence>